<evidence type="ECO:0000313" key="17">
    <source>
        <dbReference type="Proteomes" id="UP000290287"/>
    </source>
</evidence>
<dbReference type="HAMAP" id="MF_00521">
    <property type="entry name" value="KDO_kinase"/>
    <property type="match status" value="1"/>
</dbReference>
<keyword evidence="17" id="KW-1185">Reference proteome</keyword>
<evidence type="ECO:0000256" key="7">
    <source>
        <dbReference type="ARBA" id="ARBA00022679"/>
    </source>
</evidence>
<evidence type="ECO:0000256" key="4">
    <source>
        <dbReference type="ARBA" id="ARBA00011988"/>
    </source>
</evidence>
<keyword evidence="12 15" id="KW-0472">Membrane</keyword>
<organism evidence="16 17">
    <name type="scientific">Veronia nyctiphanis</name>
    <dbReference type="NCBI Taxonomy" id="1278244"/>
    <lineage>
        <taxon>Bacteria</taxon>
        <taxon>Pseudomonadati</taxon>
        <taxon>Pseudomonadota</taxon>
        <taxon>Gammaproteobacteria</taxon>
        <taxon>Vibrionales</taxon>
        <taxon>Vibrionaceae</taxon>
        <taxon>Veronia</taxon>
    </lineage>
</organism>
<evidence type="ECO:0000256" key="15">
    <source>
        <dbReference type="HAMAP-Rule" id="MF_00521"/>
    </source>
</evidence>
<dbReference type="GO" id="GO:0009244">
    <property type="term" value="P:lipopolysaccharide core region biosynthetic process"/>
    <property type="evidence" value="ECO:0007669"/>
    <property type="project" value="UniProtKB-UniRule"/>
</dbReference>
<comment type="caution">
    <text evidence="16">The sequence shown here is derived from an EMBL/GenBank/DDBJ whole genome shotgun (WGS) entry which is preliminary data.</text>
</comment>
<dbReference type="Proteomes" id="UP000290287">
    <property type="component" value="Unassembled WGS sequence"/>
</dbReference>
<dbReference type="OrthoDB" id="6854449at2"/>
<evidence type="ECO:0000256" key="3">
    <source>
        <dbReference type="ARBA" id="ARBA00010327"/>
    </source>
</evidence>
<evidence type="ECO:0000313" key="16">
    <source>
        <dbReference type="EMBL" id="RXJ73502.1"/>
    </source>
</evidence>
<dbReference type="NCBIfam" id="NF002475">
    <property type="entry name" value="PRK01723.1"/>
    <property type="match status" value="1"/>
</dbReference>
<comment type="catalytic activity">
    <reaction evidence="14 15">
        <text>an alpha-Kdo-(2-&gt;6)-lipid IVA + ATP = a 4-O-phospho-alpha-Kdo-(2-&gt;6)-lipid IVA + ADP + H(+)</text>
        <dbReference type="Rhea" id="RHEA:74271"/>
        <dbReference type="ChEBI" id="CHEBI:15378"/>
        <dbReference type="ChEBI" id="CHEBI:30616"/>
        <dbReference type="ChEBI" id="CHEBI:176428"/>
        <dbReference type="ChEBI" id="CHEBI:193140"/>
        <dbReference type="ChEBI" id="CHEBI:456216"/>
        <dbReference type="EC" id="2.7.1.166"/>
    </reaction>
</comment>
<keyword evidence="5 15" id="KW-1003">Cell membrane</keyword>
<sequence>MQEKRPSNNEQKVILGNTQIWFDAEWVTTEPERCFDIDFWQQEGAVIGSAQGRGTTWFVQFEKFAVALRHYIRGGLFRKLVKDKYLFTGWEQTRAVKEFRLLSLMKAAGLPVPRPIAARVIRNGLFYRADLVVEKINDAKDLVAVLQRSELSDDVYQEIGKLVRRMHDMNICHTDLNIHNILLDGHGALWLIDFDKCGQKAGDNWKSDNLARLKRSFLKEQNRFGIHWQEDNWLQLLKGYGN</sequence>
<dbReference type="Pfam" id="PF06293">
    <property type="entry name" value="Kdo"/>
    <property type="match status" value="1"/>
</dbReference>
<dbReference type="AlphaFoldDB" id="A0A4Q0YR00"/>
<gene>
    <name evidence="15" type="primary">kdkA</name>
    <name evidence="16" type="ORF">CS022_09725</name>
</gene>
<keyword evidence="9 15" id="KW-0418">Kinase</keyword>
<evidence type="ECO:0000256" key="5">
    <source>
        <dbReference type="ARBA" id="ARBA00022475"/>
    </source>
</evidence>
<keyword evidence="11 15" id="KW-0448">Lipopolysaccharide biosynthesis</keyword>
<evidence type="ECO:0000256" key="1">
    <source>
        <dbReference type="ARBA" id="ARBA00004515"/>
    </source>
</evidence>
<dbReference type="GO" id="GO:0005886">
    <property type="term" value="C:plasma membrane"/>
    <property type="evidence" value="ECO:0007669"/>
    <property type="project" value="UniProtKB-SubCell"/>
</dbReference>
<dbReference type="GO" id="GO:0016773">
    <property type="term" value="F:phosphotransferase activity, alcohol group as acceptor"/>
    <property type="evidence" value="ECO:0007669"/>
    <property type="project" value="UniProtKB-UniRule"/>
</dbReference>
<keyword evidence="8 15" id="KW-0547">Nucleotide-binding</keyword>
<evidence type="ECO:0000256" key="8">
    <source>
        <dbReference type="ARBA" id="ARBA00022741"/>
    </source>
</evidence>
<evidence type="ECO:0000256" key="2">
    <source>
        <dbReference type="ARBA" id="ARBA00004713"/>
    </source>
</evidence>
<evidence type="ECO:0000256" key="10">
    <source>
        <dbReference type="ARBA" id="ARBA00022840"/>
    </source>
</evidence>
<evidence type="ECO:0000256" key="14">
    <source>
        <dbReference type="ARBA" id="ARBA00034417"/>
    </source>
</evidence>
<keyword evidence="10 15" id="KW-0067">ATP-binding</keyword>
<feature type="active site" evidence="15">
    <location>
        <position position="175"/>
    </location>
</feature>
<evidence type="ECO:0000256" key="13">
    <source>
        <dbReference type="ARBA" id="ARBA00029511"/>
    </source>
</evidence>
<comment type="pathway">
    <text evidence="2 15">Bacterial outer membrane biogenesis; LPS core biosynthesis.</text>
</comment>
<evidence type="ECO:0000256" key="6">
    <source>
        <dbReference type="ARBA" id="ARBA00022519"/>
    </source>
</evidence>
<protein>
    <recommendedName>
        <fullName evidence="13 15">3-deoxy-D-manno-octulosonic acid kinase</fullName>
        <shortName evidence="15">Kdo kinase</shortName>
        <ecNumber evidence="4 15">2.7.1.166</ecNumber>
    </recommendedName>
</protein>
<accession>A0A4Q0YR00</accession>
<dbReference type="EMBL" id="PEIB01000009">
    <property type="protein sequence ID" value="RXJ73502.1"/>
    <property type="molecule type" value="Genomic_DNA"/>
</dbReference>
<dbReference type="UniPathway" id="UPA00958"/>
<reference evidence="16 17" key="1">
    <citation type="submission" date="2017-10" db="EMBL/GenBank/DDBJ databases">
        <title>Nyctiphanis sp. nov., isolated from the stomach of the euphausiid Nyctiphanes simplex (Hansen, 1911) in the Gulf of California.</title>
        <authorList>
            <person name="Gomez-Gil B."/>
            <person name="Aguilar-Mendez M."/>
            <person name="Lopez-Cortes A."/>
            <person name="Gomez-Gutierrez J."/>
            <person name="Roque A."/>
            <person name="Lang E."/>
            <person name="Gonzalez-Castillo A."/>
        </authorList>
    </citation>
    <scope>NUCLEOTIDE SEQUENCE [LARGE SCALE GENOMIC DNA]</scope>
    <source>
        <strain evidence="16 17">CAIM 600</strain>
    </source>
</reference>
<dbReference type="RefSeq" id="WP_129122106.1">
    <property type="nucleotide sequence ID" value="NZ_PEIB01000009.1"/>
</dbReference>
<comment type="subcellular location">
    <subcellularLocation>
        <location evidence="1 15">Cell inner membrane</location>
        <topology evidence="1 15">Peripheral membrane protein</topology>
        <orientation evidence="1 15">Cytoplasmic side</orientation>
    </subcellularLocation>
</comment>
<evidence type="ECO:0000256" key="11">
    <source>
        <dbReference type="ARBA" id="ARBA00022985"/>
    </source>
</evidence>
<dbReference type="GO" id="GO:0016301">
    <property type="term" value="F:kinase activity"/>
    <property type="evidence" value="ECO:0007669"/>
    <property type="project" value="UniProtKB-KW"/>
</dbReference>
<dbReference type="SUPFAM" id="SSF56112">
    <property type="entry name" value="Protein kinase-like (PK-like)"/>
    <property type="match status" value="1"/>
</dbReference>
<keyword evidence="6 15" id="KW-0997">Cell inner membrane</keyword>
<dbReference type="Gene3D" id="1.10.510.10">
    <property type="entry name" value="Transferase(Phosphotransferase) domain 1"/>
    <property type="match status" value="1"/>
</dbReference>
<dbReference type="GO" id="GO:0005524">
    <property type="term" value="F:ATP binding"/>
    <property type="evidence" value="ECO:0007669"/>
    <property type="project" value="UniProtKB-UniRule"/>
</dbReference>
<dbReference type="InterPro" id="IPR011009">
    <property type="entry name" value="Kinase-like_dom_sf"/>
</dbReference>
<dbReference type="InterPro" id="IPR022826">
    <property type="entry name" value="KDO_kinase"/>
</dbReference>
<keyword evidence="7 15" id="KW-0808">Transferase</keyword>
<dbReference type="EC" id="2.7.1.166" evidence="4 15"/>
<comment type="similarity">
    <text evidence="3 15">Belongs to the protein kinase superfamily. KdkA/RfaP family.</text>
</comment>
<evidence type="ECO:0000256" key="12">
    <source>
        <dbReference type="ARBA" id="ARBA00023136"/>
    </source>
</evidence>
<name>A0A4Q0YR00_9GAMM</name>
<proteinExistence type="inferred from homology"/>
<comment type="function">
    <text evidence="15">Catalyzes the ATP-dependent phosphorylation of the 3-deoxy-D-manno-octulosonic acid (Kdo) residue in Kdo-lipid IV(A) at the 4-OH position.</text>
</comment>
<evidence type="ECO:0000256" key="9">
    <source>
        <dbReference type="ARBA" id="ARBA00022777"/>
    </source>
</evidence>